<comment type="caution">
    <text evidence="2">The sequence shown here is derived from an EMBL/GenBank/DDBJ whole genome shotgun (WGS) entry which is preliminary data.</text>
</comment>
<protein>
    <submittedName>
        <fullName evidence="2">Uncharacterized protein</fullName>
    </submittedName>
</protein>
<evidence type="ECO:0000256" key="1">
    <source>
        <dbReference type="SAM" id="Phobius"/>
    </source>
</evidence>
<dbReference type="AlphaFoldDB" id="A0A6A8MEA2"/>
<name>A0A6A8MEA2_9LACO</name>
<dbReference type="PROSITE" id="PS51257">
    <property type="entry name" value="PROKAR_LIPOPROTEIN"/>
    <property type="match status" value="1"/>
</dbReference>
<evidence type="ECO:0000313" key="3">
    <source>
        <dbReference type="Proteomes" id="UP000438120"/>
    </source>
</evidence>
<organism evidence="2 3">
    <name type="scientific">Lactobacillus porci</name>
    <dbReference type="NCBI Taxonomy" id="2012477"/>
    <lineage>
        <taxon>Bacteria</taxon>
        <taxon>Bacillati</taxon>
        <taxon>Bacillota</taxon>
        <taxon>Bacilli</taxon>
        <taxon>Lactobacillales</taxon>
        <taxon>Lactobacillaceae</taxon>
        <taxon>Lactobacillus</taxon>
    </lineage>
</organism>
<accession>A0A6A8MEA2</accession>
<keyword evidence="1" id="KW-0812">Transmembrane</keyword>
<feature type="transmembrane region" description="Helical" evidence="1">
    <location>
        <begin position="32"/>
        <end position="51"/>
    </location>
</feature>
<gene>
    <name evidence="2" type="ORF">FYJ62_05515</name>
</gene>
<feature type="transmembrane region" description="Helical" evidence="1">
    <location>
        <begin position="7"/>
        <end position="26"/>
    </location>
</feature>
<evidence type="ECO:0000313" key="2">
    <source>
        <dbReference type="EMBL" id="MST87106.1"/>
    </source>
</evidence>
<keyword evidence="1" id="KW-0472">Membrane</keyword>
<keyword evidence="1" id="KW-1133">Transmembrane helix</keyword>
<feature type="transmembrane region" description="Helical" evidence="1">
    <location>
        <begin position="58"/>
        <end position="76"/>
    </location>
</feature>
<dbReference type="OrthoDB" id="2249781at2"/>
<dbReference type="EMBL" id="VUMX01000012">
    <property type="protein sequence ID" value="MST87106.1"/>
    <property type="molecule type" value="Genomic_DNA"/>
</dbReference>
<dbReference type="RefSeq" id="WP_154548549.1">
    <property type="nucleotide sequence ID" value="NZ_VUMX01000012.1"/>
</dbReference>
<keyword evidence="3" id="KW-1185">Reference proteome</keyword>
<reference evidence="2 3" key="1">
    <citation type="submission" date="2019-08" db="EMBL/GenBank/DDBJ databases">
        <title>In-depth cultivation of the pig gut microbiome towards novel bacterial diversity and tailored functional studies.</title>
        <authorList>
            <person name="Wylensek D."/>
            <person name="Hitch T.C.A."/>
            <person name="Clavel T."/>
        </authorList>
    </citation>
    <scope>NUCLEOTIDE SEQUENCE [LARGE SCALE GENOMIC DNA]</scope>
    <source>
        <strain evidence="2 3">Bifido-178-WT-2B</strain>
    </source>
</reference>
<dbReference type="Proteomes" id="UP000438120">
    <property type="component" value="Unassembled WGS sequence"/>
</dbReference>
<sequence length="250" mass="28029">MRKRSNITWGIIFLAAACLVILSQLVPGFSRIFVFSWGQVFWLVILAWVLYKSLKGRVAFLSVLAGGFIVMIFSDAFGWFHWTGYLTLGLILLAIGVQLLDKHGSRYESDDEFVFSATDSDGDKVDVEPVTSRTRSSLGKERVAIDLVMGRTRRRLHSRNLHKLSIDCVMGQLSVYLDDVQLKDNEAKVDLDCFCGEVTLYVPKEWHVSVDMPSFLASLETFGAEDAAPDAPVLKVDGDTVFSRVRIVRV</sequence>
<proteinExistence type="predicted"/>
<feature type="transmembrane region" description="Helical" evidence="1">
    <location>
        <begin position="82"/>
        <end position="100"/>
    </location>
</feature>